<keyword evidence="1" id="KW-0677">Repeat</keyword>
<dbReference type="SMART" id="SM00248">
    <property type="entry name" value="ANK"/>
    <property type="match status" value="3"/>
</dbReference>
<keyword evidence="4" id="KW-1185">Reference proteome</keyword>
<dbReference type="SUPFAM" id="SSF48403">
    <property type="entry name" value="Ankyrin repeat"/>
    <property type="match status" value="1"/>
</dbReference>
<dbReference type="Proteomes" id="UP000054608">
    <property type="component" value="Unassembled WGS sequence"/>
</dbReference>
<gene>
    <name evidence="3" type="ORF">Lrub_1469</name>
</gene>
<dbReference type="EMBL" id="LNYT01000007">
    <property type="protein sequence ID" value="KTD49118.1"/>
    <property type="molecule type" value="Genomic_DNA"/>
</dbReference>
<comment type="caution">
    <text evidence="3">The sequence shown here is derived from an EMBL/GenBank/DDBJ whole genome shotgun (WGS) entry which is preliminary data.</text>
</comment>
<dbReference type="InterPro" id="IPR002110">
    <property type="entry name" value="Ankyrin_rpt"/>
</dbReference>
<dbReference type="OrthoDB" id="5653294at2"/>
<proteinExistence type="predicted"/>
<dbReference type="STRING" id="458.Lrub_1469"/>
<name>A0A0W0XXU9_9GAMM</name>
<dbReference type="PANTHER" id="PTHR24189">
    <property type="entry name" value="MYOTROPHIN"/>
    <property type="match status" value="1"/>
</dbReference>
<dbReference type="InterPro" id="IPR036770">
    <property type="entry name" value="Ankyrin_rpt-contain_sf"/>
</dbReference>
<sequence>MSANKGDIYLSMRELMNLMIILGYPSSPKGLCYGYAYSAQLAMLGEETDTFNQRSIKLSEIYRRLEEHTKESLLKIYNPYPPPNLNSDPDDYIGVLIAMLQKSRFAKDKTDFNKLERLKQDLVLEFTHSVQTIFINKESAVLQSQAYFDTVAVFHDISSIYPSNVPRITEQNARLVMGLLTPVNLEKKGKKIHHGNAITGIFDHRALSQALSAIAKKIPPMISPVSFEFAGEIHVNGYGDNPQHAIAVGFDPNKKEWLFADSMDHQIKRFPLGKEDELAAEILKEFTQGKKFEGWIAKPLYINPLLTDAKALQPFNQGMTELQSSEVWLQLQASNPESEEFLVKSILAEGSPQDIENFFSRNPYKLLITKIEIDKKPLINWFIWARNSSEDIDALLASFIKCGGVVNTTNSEGEFAFHLYLADCWKRKLTEGDKKAIQLFLDNGADINARTSGNHSPLFHSVYHCNNELVYFLLEKGADPNQLSVNWDDSIISPLHLAIETIGRGEDIGAEGMEVAIFLIEHGADPHAGEELGKGKSAFQLLQDEREKYPGFEAYKQLEELFLSAAKTPSQSGGLK</sequence>
<accession>A0A0W0XXU9</accession>
<dbReference type="PATRIC" id="fig|458.5.peg.1525"/>
<dbReference type="InterPro" id="IPR050745">
    <property type="entry name" value="Multifunctional_regulatory"/>
</dbReference>
<dbReference type="Gene3D" id="1.25.40.20">
    <property type="entry name" value="Ankyrin repeat-containing domain"/>
    <property type="match status" value="1"/>
</dbReference>
<organism evidence="3 4">
    <name type="scientific">Legionella rubrilucens</name>
    <dbReference type="NCBI Taxonomy" id="458"/>
    <lineage>
        <taxon>Bacteria</taxon>
        <taxon>Pseudomonadati</taxon>
        <taxon>Pseudomonadota</taxon>
        <taxon>Gammaproteobacteria</taxon>
        <taxon>Legionellales</taxon>
        <taxon>Legionellaceae</taxon>
        <taxon>Legionella</taxon>
    </lineage>
</organism>
<evidence type="ECO:0000313" key="3">
    <source>
        <dbReference type="EMBL" id="KTD49118.1"/>
    </source>
</evidence>
<dbReference type="RefSeq" id="WP_058531530.1">
    <property type="nucleotide sequence ID" value="NZ_CAAAIN010000006.1"/>
</dbReference>
<reference evidence="3 4" key="1">
    <citation type="submission" date="2015-11" db="EMBL/GenBank/DDBJ databases">
        <title>Genomic analysis of 38 Legionella species identifies large and diverse effector repertoires.</title>
        <authorList>
            <person name="Burstein D."/>
            <person name="Amaro F."/>
            <person name="Zusman T."/>
            <person name="Lifshitz Z."/>
            <person name="Cohen O."/>
            <person name="Gilbert J.A."/>
            <person name="Pupko T."/>
            <person name="Shuman H.A."/>
            <person name="Segal G."/>
        </authorList>
    </citation>
    <scope>NUCLEOTIDE SEQUENCE [LARGE SCALE GENOMIC DNA]</scope>
    <source>
        <strain evidence="3 4">WA-270A-C2</strain>
    </source>
</reference>
<keyword evidence="2" id="KW-0040">ANK repeat</keyword>
<protein>
    <submittedName>
        <fullName evidence="3">Ankyrin repeats (3 copies)</fullName>
    </submittedName>
</protein>
<dbReference type="Pfam" id="PF12796">
    <property type="entry name" value="Ank_2"/>
    <property type="match status" value="1"/>
</dbReference>
<evidence type="ECO:0000256" key="1">
    <source>
        <dbReference type="ARBA" id="ARBA00022737"/>
    </source>
</evidence>
<dbReference type="AlphaFoldDB" id="A0A0W0XXU9"/>
<evidence type="ECO:0000256" key="2">
    <source>
        <dbReference type="ARBA" id="ARBA00023043"/>
    </source>
</evidence>
<evidence type="ECO:0000313" key="4">
    <source>
        <dbReference type="Proteomes" id="UP000054608"/>
    </source>
</evidence>